<dbReference type="RefSeq" id="WP_093661362.1">
    <property type="nucleotide sequence ID" value="NZ_FNHI01000029.1"/>
</dbReference>
<dbReference type="Proteomes" id="UP000199063">
    <property type="component" value="Unassembled WGS sequence"/>
</dbReference>
<proteinExistence type="predicted"/>
<dbReference type="GeneID" id="40833720"/>
<keyword evidence="1" id="KW-0805">Transcription regulation</keyword>
<protein>
    <submittedName>
        <fullName evidence="5">Putative zinc-finger</fullName>
    </submittedName>
</protein>
<dbReference type="Pfam" id="PF13490">
    <property type="entry name" value="zf-HC2"/>
    <property type="match status" value="1"/>
</dbReference>
<keyword evidence="2" id="KW-0804">Transcription</keyword>
<evidence type="ECO:0000256" key="1">
    <source>
        <dbReference type="ARBA" id="ARBA00023015"/>
    </source>
</evidence>
<evidence type="ECO:0000256" key="3">
    <source>
        <dbReference type="SAM" id="Phobius"/>
    </source>
</evidence>
<dbReference type="STRING" id="1196353.SAMN05444921_12954"/>
<keyword evidence="3" id="KW-0812">Transmembrane</keyword>
<keyword evidence="3" id="KW-0472">Membrane</keyword>
<dbReference type="InterPro" id="IPR027383">
    <property type="entry name" value="Znf_put"/>
</dbReference>
<sequence length="226" mass="23854">MNLREQHRDVAAYALGVLDPADAFRFEEHLSECGLCALRLSDFAPIASALGDLTGPGRADEPPAPRLLERLLREVAALRRRSSRRRLRLVAAAAALIVALPAAAVSLSRGSEGPVAGGPDERIAATDGASGVHGAVDLRSKGWGTAVALRMAKLSGPRTCRLVAVAKDGREYAVTSWSVPAAGYGTGTPGAEEELDMEVGTALRRDEIGHFEVRTDSGEHLVSLTR</sequence>
<keyword evidence="5" id="KW-0863">Zinc-finger</keyword>
<dbReference type="EMBL" id="FNHI01000029">
    <property type="protein sequence ID" value="SDN53775.1"/>
    <property type="molecule type" value="Genomic_DNA"/>
</dbReference>
<dbReference type="GO" id="GO:0008270">
    <property type="term" value="F:zinc ion binding"/>
    <property type="evidence" value="ECO:0007669"/>
    <property type="project" value="UniProtKB-KW"/>
</dbReference>
<feature type="domain" description="Putative zinc-finger" evidence="4">
    <location>
        <begin position="8"/>
        <end position="36"/>
    </location>
</feature>
<evidence type="ECO:0000313" key="6">
    <source>
        <dbReference type="Proteomes" id="UP000199063"/>
    </source>
</evidence>
<keyword evidence="3" id="KW-1133">Transmembrane helix</keyword>
<feature type="transmembrane region" description="Helical" evidence="3">
    <location>
        <begin position="89"/>
        <end position="107"/>
    </location>
</feature>
<dbReference type="Gene3D" id="1.10.10.1320">
    <property type="entry name" value="Anti-sigma factor, zinc-finger domain"/>
    <property type="match status" value="1"/>
</dbReference>
<evidence type="ECO:0000259" key="4">
    <source>
        <dbReference type="Pfam" id="PF13490"/>
    </source>
</evidence>
<dbReference type="OrthoDB" id="5185837at2"/>
<evidence type="ECO:0000256" key="2">
    <source>
        <dbReference type="ARBA" id="ARBA00023163"/>
    </source>
</evidence>
<keyword evidence="5" id="KW-0862">Zinc</keyword>
<keyword evidence="5" id="KW-0479">Metal-binding</keyword>
<evidence type="ECO:0000313" key="5">
    <source>
        <dbReference type="EMBL" id="SDN53775.1"/>
    </source>
</evidence>
<name>A0A1H0C7D6_9ACTN</name>
<gene>
    <name evidence="5" type="ORF">SAMN05444921_12954</name>
</gene>
<reference evidence="6" key="1">
    <citation type="submission" date="2016-10" db="EMBL/GenBank/DDBJ databases">
        <authorList>
            <person name="Varghese N."/>
            <person name="Submissions S."/>
        </authorList>
    </citation>
    <scope>NUCLEOTIDE SEQUENCE [LARGE SCALE GENOMIC DNA]</scope>
    <source>
        <strain evidence="6">CGMCC 4.7042</strain>
    </source>
</reference>
<organism evidence="5 6">
    <name type="scientific">Streptomyces wuyuanensis</name>
    <dbReference type="NCBI Taxonomy" id="1196353"/>
    <lineage>
        <taxon>Bacteria</taxon>
        <taxon>Bacillati</taxon>
        <taxon>Actinomycetota</taxon>
        <taxon>Actinomycetes</taxon>
        <taxon>Kitasatosporales</taxon>
        <taxon>Streptomycetaceae</taxon>
        <taxon>Streptomyces</taxon>
    </lineage>
</organism>
<keyword evidence="6" id="KW-1185">Reference proteome</keyword>
<accession>A0A1H0C7D6</accession>
<dbReference type="InterPro" id="IPR041916">
    <property type="entry name" value="Anti_sigma_zinc_sf"/>
</dbReference>
<dbReference type="AlphaFoldDB" id="A0A1H0C7D6"/>